<keyword evidence="2" id="KW-1185">Reference proteome</keyword>
<dbReference type="Proteomes" id="UP000828048">
    <property type="component" value="Chromosome 6"/>
</dbReference>
<evidence type="ECO:0000313" key="2">
    <source>
        <dbReference type="Proteomes" id="UP000828048"/>
    </source>
</evidence>
<gene>
    <name evidence="1" type="ORF">Vadar_014838</name>
</gene>
<accession>A0ACB7XAU8</accession>
<sequence length="268" mass="30516">MAPRKLLAERPLLDDPPSASSSDEEENPGDEEEEETPDQQAEEEMKTATHSHPLPTPKEEKKHGCGAIHRLWSEDDEITILEGMINYHSKRGTDPYSEIGEFHEFIKNSLSFDASKRKFVDKVRKMKVKYKKNVEKGKRVVFSEPHSLKCFELSKKIWGVGGGVVGKEKRDRVDGNEQGRIIGSEAETLPFDLSKNEPLGSFMMANMSMIGRVKAKELKKKWKDLLVDEVAIYLKRVELVKECTELIGRAQTTLIDELRPGDWRCFLG</sequence>
<reference evidence="1 2" key="1">
    <citation type="journal article" date="2021" name="Hortic Res">
        <title>High-quality reference genome and annotation aids understanding of berry development for evergreen blueberry (Vaccinium darrowii).</title>
        <authorList>
            <person name="Yu J."/>
            <person name="Hulse-Kemp A.M."/>
            <person name="Babiker E."/>
            <person name="Staton M."/>
        </authorList>
    </citation>
    <scope>NUCLEOTIDE SEQUENCE [LARGE SCALE GENOMIC DNA]</scope>
    <source>
        <strain evidence="2">cv. NJ 8807/NJ 8810</strain>
        <tissue evidence="1">Young leaf</tissue>
    </source>
</reference>
<proteinExistence type="predicted"/>
<evidence type="ECO:0000313" key="1">
    <source>
        <dbReference type="EMBL" id="KAH7837524.1"/>
    </source>
</evidence>
<name>A0ACB7XAU8_9ERIC</name>
<organism evidence="1 2">
    <name type="scientific">Vaccinium darrowii</name>
    <dbReference type="NCBI Taxonomy" id="229202"/>
    <lineage>
        <taxon>Eukaryota</taxon>
        <taxon>Viridiplantae</taxon>
        <taxon>Streptophyta</taxon>
        <taxon>Embryophyta</taxon>
        <taxon>Tracheophyta</taxon>
        <taxon>Spermatophyta</taxon>
        <taxon>Magnoliopsida</taxon>
        <taxon>eudicotyledons</taxon>
        <taxon>Gunneridae</taxon>
        <taxon>Pentapetalae</taxon>
        <taxon>asterids</taxon>
        <taxon>Ericales</taxon>
        <taxon>Ericaceae</taxon>
        <taxon>Vaccinioideae</taxon>
        <taxon>Vaccinieae</taxon>
        <taxon>Vaccinium</taxon>
    </lineage>
</organism>
<protein>
    <submittedName>
        <fullName evidence="1">Uncharacterized protein</fullName>
    </submittedName>
</protein>
<dbReference type="EMBL" id="CM037156">
    <property type="protein sequence ID" value="KAH7837524.1"/>
    <property type="molecule type" value="Genomic_DNA"/>
</dbReference>
<comment type="caution">
    <text evidence="1">The sequence shown here is derived from an EMBL/GenBank/DDBJ whole genome shotgun (WGS) entry which is preliminary data.</text>
</comment>